<dbReference type="InterPro" id="IPR004839">
    <property type="entry name" value="Aminotransferase_I/II_large"/>
</dbReference>
<dbReference type="Gene3D" id="1.10.287.1970">
    <property type="match status" value="1"/>
</dbReference>
<dbReference type="Gene3D" id="3.40.640.10">
    <property type="entry name" value="Type I PLP-dependent aspartate aminotransferase-like (Major domain)"/>
    <property type="match status" value="1"/>
</dbReference>
<dbReference type="Pfam" id="PF19036">
    <property type="entry name" value="Fuz_longin_1"/>
    <property type="match status" value="1"/>
</dbReference>
<dbReference type="InterPro" id="IPR043971">
    <property type="entry name" value="FUZ/MON1/HPS1_longin_2"/>
</dbReference>
<comment type="cofactor">
    <cofactor evidence="1">
        <name>pyridoxal 5'-phosphate</name>
        <dbReference type="ChEBI" id="CHEBI:597326"/>
    </cofactor>
</comment>
<keyword evidence="4" id="KW-0808">Transferase</keyword>
<dbReference type="PANTHER" id="PTHR11751:SF308">
    <property type="entry name" value="ALANINE AMINOTRANSFERASE 1"/>
    <property type="match status" value="1"/>
</dbReference>
<protein>
    <recommendedName>
        <fullName evidence="8">alanine transaminase</fullName>
        <ecNumber evidence="8">2.6.1.2</ecNumber>
    </recommendedName>
    <alternativeName>
        <fullName evidence="12">Glutamate pyruvate transaminase 2</fullName>
    </alternativeName>
    <alternativeName>
        <fullName evidence="11">Glutamic--alanine transaminase 2</fullName>
    </alternativeName>
    <alternativeName>
        <fullName evidence="13">Glutamic--pyruvic transaminase 2</fullName>
    </alternativeName>
</protein>
<dbReference type="PANTHER" id="PTHR11751">
    <property type="entry name" value="ALANINE AMINOTRANSFERASE"/>
    <property type="match status" value="1"/>
</dbReference>
<dbReference type="InterPro" id="IPR045088">
    <property type="entry name" value="ALAT1/2-like"/>
</dbReference>
<accession>A0AAV2JRG3</accession>
<evidence type="ECO:0000313" key="18">
    <source>
        <dbReference type="Proteomes" id="UP001497482"/>
    </source>
</evidence>
<evidence type="ECO:0000259" key="15">
    <source>
        <dbReference type="Pfam" id="PF19036"/>
    </source>
</evidence>
<evidence type="ECO:0000256" key="12">
    <source>
        <dbReference type="ARBA" id="ARBA00080230"/>
    </source>
</evidence>
<dbReference type="GO" id="GO:0016192">
    <property type="term" value="P:vesicle-mediated transport"/>
    <property type="evidence" value="ECO:0007669"/>
    <property type="project" value="InterPro"/>
</dbReference>
<keyword evidence="5" id="KW-0663">Pyridoxal phosphate</keyword>
<feature type="domain" description="Aminotransferase class I/classII large" evidence="14">
    <location>
        <begin position="508"/>
        <end position="887"/>
    </location>
</feature>
<dbReference type="InterPro" id="IPR015422">
    <property type="entry name" value="PyrdxlP-dep_Trfase_small"/>
</dbReference>
<evidence type="ECO:0000256" key="8">
    <source>
        <dbReference type="ARBA" id="ARBA00026106"/>
    </source>
</evidence>
<dbReference type="GO" id="GO:0030170">
    <property type="term" value="F:pyridoxal phosphate binding"/>
    <property type="evidence" value="ECO:0007669"/>
    <property type="project" value="InterPro"/>
</dbReference>
<evidence type="ECO:0000256" key="7">
    <source>
        <dbReference type="ARBA" id="ARBA00025785"/>
    </source>
</evidence>
<dbReference type="SUPFAM" id="SSF53383">
    <property type="entry name" value="PLP-dependent transferases"/>
    <property type="match status" value="1"/>
</dbReference>
<evidence type="ECO:0000256" key="9">
    <source>
        <dbReference type="ARBA" id="ARBA00047412"/>
    </source>
</evidence>
<dbReference type="FunFam" id="3.40.640.10:FF:000226">
    <property type="entry name" value="Alanine aminotransferase 2"/>
    <property type="match status" value="1"/>
</dbReference>
<dbReference type="GO" id="GO:0005737">
    <property type="term" value="C:cytoplasm"/>
    <property type="evidence" value="ECO:0007669"/>
    <property type="project" value="UniProtKB-ARBA"/>
</dbReference>
<keyword evidence="18" id="KW-1185">Reference proteome</keyword>
<comment type="catalytic activity">
    <reaction evidence="9">
        <text>L-alanine + 2-oxoglutarate = pyruvate + L-glutamate</text>
        <dbReference type="Rhea" id="RHEA:19453"/>
        <dbReference type="ChEBI" id="CHEBI:15361"/>
        <dbReference type="ChEBI" id="CHEBI:16810"/>
        <dbReference type="ChEBI" id="CHEBI:29985"/>
        <dbReference type="ChEBI" id="CHEBI:57972"/>
        <dbReference type="EC" id="2.6.1.2"/>
    </reaction>
</comment>
<evidence type="ECO:0000256" key="11">
    <source>
        <dbReference type="ARBA" id="ARBA00076221"/>
    </source>
</evidence>
<dbReference type="Pfam" id="PF00155">
    <property type="entry name" value="Aminotran_1_2"/>
    <property type="match status" value="1"/>
</dbReference>
<dbReference type="InterPro" id="IPR015421">
    <property type="entry name" value="PyrdxlP-dep_Trfase_major"/>
</dbReference>
<comment type="similarity">
    <text evidence="7">Belongs to the class-I pyridoxal-phosphate-dependent aminotransferase family. Alanine aminotransferase subfamily.</text>
</comment>
<evidence type="ECO:0000256" key="1">
    <source>
        <dbReference type="ARBA" id="ARBA00001933"/>
    </source>
</evidence>
<evidence type="ECO:0000256" key="4">
    <source>
        <dbReference type="ARBA" id="ARBA00022679"/>
    </source>
</evidence>
<dbReference type="FunFam" id="1.10.287.1970:FF:000001">
    <property type="entry name" value="Alanine aminotransferase 2"/>
    <property type="match status" value="1"/>
</dbReference>
<evidence type="ECO:0000259" key="16">
    <source>
        <dbReference type="Pfam" id="PF19037"/>
    </source>
</evidence>
<proteinExistence type="inferred from homology"/>
<feature type="domain" description="FUZ/MON1/HPS1 second Longin" evidence="16">
    <location>
        <begin position="176"/>
        <end position="262"/>
    </location>
</feature>
<comment type="subunit">
    <text evidence="2">Homodimer.</text>
</comment>
<dbReference type="FunFam" id="3.90.1150.10:FF:000345">
    <property type="entry name" value="Alanine aminotransferase 2"/>
    <property type="match status" value="1"/>
</dbReference>
<evidence type="ECO:0000256" key="5">
    <source>
        <dbReference type="ARBA" id="ARBA00022898"/>
    </source>
</evidence>
<evidence type="ECO:0000259" key="14">
    <source>
        <dbReference type="Pfam" id="PF00155"/>
    </source>
</evidence>
<name>A0AAV2JRG3_KNICA</name>
<evidence type="ECO:0000256" key="2">
    <source>
        <dbReference type="ARBA" id="ARBA00011738"/>
    </source>
</evidence>
<comment type="function">
    <text evidence="10">Catalyzes the reversible transamination between alanine and 2-oxoglutarate to form pyruvate and glutamate.</text>
</comment>
<dbReference type="AlphaFoldDB" id="A0AAV2JRG3"/>
<keyword evidence="3" id="KW-0032">Aminotransferase</keyword>
<dbReference type="InterPro" id="IPR043972">
    <property type="entry name" value="FUZ/MON1/HPS1_longin_1"/>
</dbReference>
<dbReference type="EMBL" id="OZ035836">
    <property type="protein sequence ID" value="CAL1580273.1"/>
    <property type="molecule type" value="Genomic_DNA"/>
</dbReference>
<dbReference type="InterPro" id="IPR015424">
    <property type="entry name" value="PyrdxlP-dep_Trfase"/>
</dbReference>
<dbReference type="Gene3D" id="3.90.1150.10">
    <property type="entry name" value="Aspartate Aminotransferase, domain 1"/>
    <property type="match status" value="1"/>
</dbReference>
<reference evidence="17 18" key="1">
    <citation type="submission" date="2024-04" db="EMBL/GenBank/DDBJ databases">
        <authorList>
            <person name="Waldvogel A.-M."/>
            <person name="Schoenle A."/>
        </authorList>
    </citation>
    <scope>NUCLEOTIDE SEQUENCE [LARGE SCALE GENOMIC DNA]</scope>
</reference>
<dbReference type="CDD" id="cd00609">
    <property type="entry name" value="AAT_like"/>
    <property type="match status" value="1"/>
</dbReference>
<dbReference type="Pfam" id="PF19037">
    <property type="entry name" value="Fuz_longin_2"/>
    <property type="match status" value="1"/>
</dbReference>
<dbReference type="Proteomes" id="UP001497482">
    <property type="component" value="Chromosome 14"/>
</dbReference>
<evidence type="ECO:0000256" key="13">
    <source>
        <dbReference type="ARBA" id="ARBA00082840"/>
    </source>
</evidence>
<dbReference type="GO" id="GO:0004021">
    <property type="term" value="F:L-alanine:2-oxoglutarate aminotransferase activity"/>
    <property type="evidence" value="ECO:0007669"/>
    <property type="project" value="UniProtKB-EC"/>
</dbReference>
<evidence type="ECO:0000256" key="10">
    <source>
        <dbReference type="ARBA" id="ARBA00053077"/>
    </source>
</evidence>
<evidence type="ECO:0000313" key="17">
    <source>
        <dbReference type="EMBL" id="CAL1580273.1"/>
    </source>
</evidence>
<organism evidence="17 18">
    <name type="scientific">Knipowitschia caucasica</name>
    <name type="common">Caucasian dwarf goby</name>
    <name type="synonym">Pomatoschistus caucasicus</name>
    <dbReference type="NCBI Taxonomy" id="637954"/>
    <lineage>
        <taxon>Eukaryota</taxon>
        <taxon>Metazoa</taxon>
        <taxon>Chordata</taxon>
        <taxon>Craniata</taxon>
        <taxon>Vertebrata</taxon>
        <taxon>Euteleostomi</taxon>
        <taxon>Actinopterygii</taxon>
        <taxon>Neopterygii</taxon>
        <taxon>Teleostei</taxon>
        <taxon>Neoteleostei</taxon>
        <taxon>Acanthomorphata</taxon>
        <taxon>Gobiaria</taxon>
        <taxon>Gobiiformes</taxon>
        <taxon>Gobioidei</taxon>
        <taxon>Gobiidae</taxon>
        <taxon>Gobiinae</taxon>
        <taxon>Knipowitschia</taxon>
    </lineage>
</organism>
<sequence length="905" mass="100690">MMLQEGPVQLLCLTAHSGVPLFTRGGSKQLPFSVIGSLNGVHMFGGAQGVSLLSCDTGGGGKVVWRVFQDAVMLIAVSGGQKTESSHTQELYLQRLLENVWGCMVLVLGQDELVSMRNVERLKRELRACFSLIDLLLEERQHGIMGTLTHCADSLLPPNPSLLQQSVDSFTQATDSEFGCLIIHGRIAAATEKWSNLMPAEVVLLSALMQSLSKSGSSSCDYPVFLPQRSPTVAHRLLRFQLLPGADVYVLCGPTPSLHRVESELLRQIWSPLMDALRDCLAVGERCLPPSVVLRQDVLSLMLINRETHRSVSCVRALSDQQDPVLPSRARCWELLKLFYIFSSTQYFHQEDSLMEERTPNSSEDYVQGFSHQPLQCYLVTEECKCYGLQTSQHQLFLLLPLALSSLTASRRGLPKEKMSENGIPRPKVLTLDTMNPTVKMVEYAVRGPIVQRAVELEKELSEGIEKPFAEVIKANIGDAHAMGQQPITFFRQVLALCSYPELLNDNTFPEDAKNRARRILQSCGGSSLGAYSPSQGINSVRQDVANYIERRDGGIPCDAENIYLTTGASDGIVTMLKLLVFGQGMDRTGVMISIPQYPLYSAALAELDAVQINYYLNEDNCWSMDITELQRAVNKARQHCLPRALCIINPGNPTGQVQSRQCIEDVIRFAAKERLFLMADEVYQDNVYAEGCQFHSFKKVLFEMGPEYSETVELASFHSTSKCYMGECGFRGGYMEVINMDDEVKLQLTKLVSVRLCAPVPGQALLDLVVNPPQPGEPSYSSFIKERTATLSALAEKAKLTEQILNTVPGIRCNPVQGAMYSFPRITIPPKAIQEAQEKGQQPDMFYCMKMLEETGICLVPGSGFGQKDGTYHFRMTILPPIDKLTILLNKVKEFHRKFTQQYS</sequence>
<evidence type="ECO:0000256" key="6">
    <source>
        <dbReference type="ARBA" id="ARBA00025708"/>
    </source>
</evidence>
<comment type="pathway">
    <text evidence="6">Amino-acid degradation; L-alanine degradation via transaminase pathway; pyruvate from L-alanine: step 1/1.</text>
</comment>
<gene>
    <name evidence="17" type="ORF">KC01_LOCUS11141</name>
</gene>
<dbReference type="EC" id="2.6.1.2" evidence="8"/>
<feature type="domain" description="FUZ/MON1/HPS1 first Longin" evidence="15">
    <location>
        <begin position="9"/>
        <end position="135"/>
    </location>
</feature>
<evidence type="ECO:0000256" key="3">
    <source>
        <dbReference type="ARBA" id="ARBA00022576"/>
    </source>
</evidence>